<dbReference type="AlphaFoldDB" id="A0A2K8T7C7"/>
<gene>
    <name evidence="1" type="ORF">COO91_09778</name>
</gene>
<keyword evidence="1" id="KW-0614">Plasmid</keyword>
<dbReference type="KEGG" id="nfl:COO91_09778"/>
<sequence length="39" mass="4169">MIRFIKTVEAVNSFGGNFSGKSTLIVPAGEPSPVAFREN</sequence>
<organism evidence="1 2">
    <name type="scientific">Nostoc flagelliforme CCNUN1</name>
    <dbReference type="NCBI Taxonomy" id="2038116"/>
    <lineage>
        <taxon>Bacteria</taxon>
        <taxon>Bacillati</taxon>
        <taxon>Cyanobacteriota</taxon>
        <taxon>Cyanophyceae</taxon>
        <taxon>Nostocales</taxon>
        <taxon>Nostocaceae</taxon>
        <taxon>Nostoc</taxon>
    </lineage>
</organism>
<geneLocation type="plasmid" evidence="2">
    <name>pnfsy06</name>
</geneLocation>
<protein>
    <submittedName>
        <fullName evidence="1">Uncharacterized protein</fullName>
    </submittedName>
</protein>
<proteinExistence type="predicted"/>
<name>A0A2K8T7C7_9NOSO</name>
<reference evidence="1 2" key="1">
    <citation type="submission" date="2017-11" db="EMBL/GenBank/DDBJ databases">
        <title>Complete genome of a free-living desiccation-tolerant cyanobacterium and its photosynthetic adaptation to extreme terrestrial habitat.</title>
        <authorList>
            <person name="Shang J."/>
        </authorList>
    </citation>
    <scope>NUCLEOTIDE SEQUENCE [LARGE SCALE GENOMIC DNA]</scope>
    <source>
        <strain evidence="1 2">CCNUN1</strain>
        <plasmid evidence="2">pnfsy06</plasmid>
    </source>
</reference>
<evidence type="ECO:0000313" key="2">
    <source>
        <dbReference type="Proteomes" id="UP000232003"/>
    </source>
</evidence>
<keyword evidence="2" id="KW-1185">Reference proteome</keyword>
<accession>A0A2K8T7C7</accession>
<dbReference type="EMBL" id="CP024791">
    <property type="protein sequence ID" value="AUB43597.1"/>
    <property type="molecule type" value="Genomic_DNA"/>
</dbReference>
<dbReference type="Proteomes" id="UP000232003">
    <property type="component" value="Plasmid pNFSY06"/>
</dbReference>
<evidence type="ECO:0000313" key="1">
    <source>
        <dbReference type="EMBL" id="AUB43597.1"/>
    </source>
</evidence>